<keyword evidence="1" id="KW-0472">Membrane</keyword>
<keyword evidence="1" id="KW-0812">Transmembrane</keyword>
<gene>
    <name evidence="2" type="ORF">SAMN05216230_10790</name>
</gene>
<reference evidence="2 3" key="1">
    <citation type="submission" date="2016-10" db="EMBL/GenBank/DDBJ databases">
        <authorList>
            <person name="de Groot N.N."/>
        </authorList>
    </citation>
    <scope>NUCLEOTIDE SEQUENCE [LARGE SCALE GENOMIC DNA]</scope>
    <source>
        <strain evidence="2 3">LMG 27941</strain>
    </source>
</reference>
<evidence type="ECO:0000313" key="2">
    <source>
        <dbReference type="EMBL" id="SER31893.1"/>
    </source>
</evidence>
<evidence type="ECO:0000256" key="1">
    <source>
        <dbReference type="SAM" id="Phobius"/>
    </source>
</evidence>
<evidence type="ECO:0000313" key="3">
    <source>
        <dbReference type="Proteomes" id="UP000199221"/>
    </source>
</evidence>
<sequence>MIMSEFNDPLSELSGSLGQDYEQSRAAQRDRVIAELKQVIERVPEQSEFTNSRRYRIWGPVLLLGALIITAVTFNPERLGAVAAGVFITLIAAAVTWQHRNAGTQVFMRLTRRQLFVDTLDAPVDLAEVEDVSVKDEGLVMVQTLEMSSEAVLPKHHVVKLQFFGNQAMVLKKPRPQIRIMSAGLASNGRKLGNEEVLALLAAYRDAAHAQRQLDLLQNDG</sequence>
<proteinExistence type="predicted"/>
<dbReference type="AlphaFoldDB" id="A0A1H9N926"/>
<name>A0A1H9N926_9PSED</name>
<dbReference type="Proteomes" id="UP000199221">
    <property type="component" value="Unassembled WGS sequence"/>
</dbReference>
<dbReference type="EMBL" id="FOEQ01000007">
    <property type="protein sequence ID" value="SER31893.1"/>
    <property type="molecule type" value="Genomic_DNA"/>
</dbReference>
<feature type="transmembrane region" description="Helical" evidence="1">
    <location>
        <begin position="80"/>
        <end position="99"/>
    </location>
</feature>
<accession>A0A1H9N926</accession>
<organism evidence="2 3">
    <name type="scientific">Pseudomonas soli</name>
    <dbReference type="NCBI Taxonomy" id="1306993"/>
    <lineage>
        <taxon>Bacteria</taxon>
        <taxon>Pseudomonadati</taxon>
        <taxon>Pseudomonadota</taxon>
        <taxon>Gammaproteobacteria</taxon>
        <taxon>Pseudomonadales</taxon>
        <taxon>Pseudomonadaceae</taxon>
        <taxon>Pseudomonas</taxon>
    </lineage>
</organism>
<protein>
    <submittedName>
        <fullName evidence="2">Uncharacterized protein</fullName>
    </submittedName>
</protein>
<keyword evidence="1" id="KW-1133">Transmembrane helix</keyword>
<feature type="transmembrane region" description="Helical" evidence="1">
    <location>
        <begin position="57"/>
        <end position="74"/>
    </location>
</feature>